<keyword evidence="3" id="KW-1185">Reference proteome</keyword>
<organism evidence="2 3">
    <name type="scientific">Lentinula guzmanii</name>
    <dbReference type="NCBI Taxonomy" id="2804957"/>
    <lineage>
        <taxon>Eukaryota</taxon>
        <taxon>Fungi</taxon>
        <taxon>Dikarya</taxon>
        <taxon>Basidiomycota</taxon>
        <taxon>Agaricomycotina</taxon>
        <taxon>Agaricomycetes</taxon>
        <taxon>Agaricomycetidae</taxon>
        <taxon>Agaricales</taxon>
        <taxon>Marasmiineae</taxon>
        <taxon>Omphalotaceae</taxon>
        <taxon>Lentinula</taxon>
    </lineage>
</organism>
<evidence type="ECO:0000256" key="1">
    <source>
        <dbReference type="SAM" id="MobiDB-lite"/>
    </source>
</evidence>
<feature type="compositionally biased region" description="Low complexity" evidence="1">
    <location>
        <begin position="18"/>
        <end position="30"/>
    </location>
</feature>
<gene>
    <name evidence="2" type="ORF">DFJ43DRAFT_721192</name>
</gene>
<dbReference type="Proteomes" id="UP001176059">
    <property type="component" value="Unassembled WGS sequence"/>
</dbReference>
<evidence type="ECO:0000313" key="3">
    <source>
        <dbReference type="Proteomes" id="UP001176059"/>
    </source>
</evidence>
<accession>A0AA38JJB0</accession>
<feature type="region of interest" description="Disordered" evidence="1">
    <location>
        <begin position="1"/>
        <end position="46"/>
    </location>
</feature>
<protein>
    <submittedName>
        <fullName evidence="2">Uncharacterized protein</fullName>
    </submittedName>
</protein>
<reference evidence="2" key="2">
    <citation type="journal article" date="2023" name="Proc. Natl. Acad. Sci. U.S.A.">
        <title>A global phylogenomic analysis of the shiitake genus Lentinula.</title>
        <authorList>
            <person name="Sierra-Patev S."/>
            <person name="Min B."/>
            <person name="Naranjo-Ortiz M."/>
            <person name="Looney B."/>
            <person name="Konkel Z."/>
            <person name="Slot J.C."/>
            <person name="Sakamoto Y."/>
            <person name="Steenwyk J.L."/>
            <person name="Rokas A."/>
            <person name="Carro J."/>
            <person name="Camarero S."/>
            <person name="Ferreira P."/>
            <person name="Molpeceres G."/>
            <person name="Ruiz-Duenas F.J."/>
            <person name="Serrano A."/>
            <person name="Henrissat B."/>
            <person name="Drula E."/>
            <person name="Hughes K.W."/>
            <person name="Mata J.L."/>
            <person name="Ishikawa N.K."/>
            <person name="Vargas-Isla R."/>
            <person name="Ushijima S."/>
            <person name="Smith C.A."/>
            <person name="Donoghue J."/>
            <person name="Ahrendt S."/>
            <person name="Andreopoulos W."/>
            <person name="He G."/>
            <person name="LaButti K."/>
            <person name="Lipzen A."/>
            <person name="Ng V."/>
            <person name="Riley R."/>
            <person name="Sandor L."/>
            <person name="Barry K."/>
            <person name="Martinez A.T."/>
            <person name="Xiao Y."/>
            <person name="Gibbons J.G."/>
            <person name="Terashima K."/>
            <person name="Grigoriev I.V."/>
            <person name="Hibbett D."/>
        </authorList>
    </citation>
    <scope>NUCLEOTIDE SEQUENCE</scope>
    <source>
        <strain evidence="2">ET3784</strain>
    </source>
</reference>
<sequence>MEEVEAEIQLTCLSGTPSSDSESEGSSSDSDSSDSDSDSSASENDSWMLAACSQALPRRRRRQLHHQTQKELNDMYAKCYEASRKGKKKPPPQLPFILHHAKLHHPEVFCQEFHVTPYTFDCLIQCIEHDHIFMSGSDNGQMPVETQLGITLYRFGHYGNAAGLSKVARWAGVGKGTVLLATKRVMRALVTTMPSPTPMVPTIISR</sequence>
<comment type="caution">
    <text evidence="2">The sequence shown here is derived from an EMBL/GenBank/DDBJ whole genome shotgun (WGS) entry which is preliminary data.</text>
</comment>
<evidence type="ECO:0000313" key="2">
    <source>
        <dbReference type="EMBL" id="KAJ3720745.1"/>
    </source>
</evidence>
<dbReference type="AlphaFoldDB" id="A0AA38JJB0"/>
<dbReference type="EMBL" id="JANVFO010000061">
    <property type="protein sequence ID" value="KAJ3720745.1"/>
    <property type="molecule type" value="Genomic_DNA"/>
</dbReference>
<proteinExistence type="predicted"/>
<reference evidence="2" key="1">
    <citation type="submission" date="2022-08" db="EMBL/GenBank/DDBJ databases">
        <authorList>
            <consortium name="DOE Joint Genome Institute"/>
            <person name="Min B."/>
            <person name="Sierra-Patev S."/>
            <person name="Naranjo-Ortiz M."/>
            <person name="Looney B."/>
            <person name="Konkel Z."/>
            <person name="Slot J.C."/>
            <person name="Sakamoto Y."/>
            <person name="Steenwyk J.L."/>
            <person name="Rokas A."/>
            <person name="Carro J."/>
            <person name="Camarero S."/>
            <person name="Ferreira P."/>
            <person name="Molpeceres G."/>
            <person name="Ruiz-duenas F.J."/>
            <person name="Serrano A."/>
            <person name="Henrissat B."/>
            <person name="Drula E."/>
            <person name="Hughes K.W."/>
            <person name="Mata J.L."/>
            <person name="Ishikawa N.K."/>
            <person name="Vargas-Isla R."/>
            <person name="Ushijima S."/>
            <person name="Smith C.A."/>
            <person name="Ahrendt S."/>
            <person name="Andreopoulos W."/>
            <person name="He G."/>
            <person name="LaButti K."/>
            <person name="Lipzen A."/>
            <person name="Ng V."/>
            <person name="Riley R."/>
            <person name="Sandor L."/>
            <person name="Barry K."/>
            <person name="Martinez A.T."/>
            <person name="Xiao Y."/>
            <person name="Gibbons J.G."/>
            <person name="Terashima K."/>
            <person name="Hibbett D.S."/>
            <person name="Grigoriev I.V."/>
        </authorList>
    </citation>
    <scope>NUCLEOTIDE SEQUENCE</scope>
    <source>
        <strain evidence="2">ET3784</strain>
    </source>
</reference>
<name>A0AA38JJB0_9AGAR</name>